<dbReference type="InParanoid" id="H2YZJ5"/>
<dbReference type="PANTHER" id="PTHR16116">
    <property type="entry name" value="ZINC FINGER PROTEIN 839"/>
    <property type="match status" value="1"/>
</dbReference>
<feature type="domain" description="DUF4764" evidence="2">
    <location>
        <begin position="449"/>
        <end position="543"/>
    </location>
</feature>
<accession>H2YZJ5</accession>
<protein>
    <recommendedName>
        <fullName evidence="2">DUF4764 domain-containing protein</fullName>
    </recommendedName>
</protein>
<feature type="region of interest" description="Disordered" evidence="1">
    <location>
        <begin position="318"/>
        <end position="379"/>
    </location>
</feature>
<dbReference type="GeneTree" id="ENSGT00390000002751"/>
<reference evidence="3" key="3">
    <citation type="submission" date="2025-09" db="UniProtKB">
        <authorList>
            <consortium name="Ensembl"/>
        </authorList>
    </citation>
    <scope>IDENTIFICATION</scope>
</reference>
<name>H2YZJ5_CIOSA</name>
<dbReference type="InterPro" id="IPR031885">
    <property type="entry name" value="DUF4764"/>
</dbReference>
<dbReference type="HOGENOM" id="CLU_019181_0_0_1"/>
<reference evidence="4" key="1">
    <citation type="submission" date="2003-08" db="EMBL/GenBank/DDBJ databases">
        <authorList>
            <person name="Birren B."/>
            <person name="Nusbaum C."/>
            <person name="Abebe A."/>
            <person name="Abouelleil A."/>
            <person name="Adekoya E."/>
            <person name="Ait-zahra M."/>
            <person name="Allen N."/>
            <person name="Allen T."/>
            <person name="An P."/>
            <person name="Anderson M."/>
            <person name="Anderson S."/>
            <person name="Arachchi H."/>
            <person name="Armbruster J."/>
            <person name="Bachantsang P."/>
            <person name="Baldwin J."/>
            <person name="Barry A."/>
            <person name="Bayul T."/>
            <person name="Blitshsteyn B."/>
            <person name="Bloom T."/>
            <person name="Blye J."/>
            <person name="Boguslavskiy L."/>
            <person name="Borowsky M."/>
            <person name="Boukhgalter B."/>
            <person name="Brunache A."/>
            <person name="Butler J."/>
            <person name="Calixte N."/>
            <person name="Calvo S."/>
            <person name="Camarata J."/>
            <person name="Campo K."/>
            <person name="Chang J."/>
            <person name="Cheshatsang Y."/>
            <person name="Citroen M."/>
            <person name="Collymore A."/>
            <person name="Considine T."/>
            <person name="Cook A."/>
            <person name="Cooke P."/>
            <person name="Corum B."/>
            <person name="Cuomo C."/>
            <person name="David R."/>
            <person name="Dawoe T."/>
            <person name="Degray S."/>
            <person name="Dodge S."/>
            <person name="Dooley K."/>
            <person name="Dorje P."/>
            <person name="Dorjee K."/>
            <person name="Dorris L."/>
            <person name="Duffey N."/>
            <person name="Dupes A."/>
            <person name="Elkins T."/>
            <person name="Engels R."/>
            <person name="Erickson J."/>
            <person name="Farina A."/>
            <person name="Faro S."/>
            <person name="Ferreira P."/>
            <person name="Fischer H."/>
            <person name="Fitzgerald M."/>
            <person name="Foley K."/>
            <person name="Gage D."/>
            <person name="Galagan J."/>
            <person name="Gearin G."/>
            <person name="Gnerre S."/>
            <person name="Gnirke A."/>
            <person name="Goyette A."/>
            <person name="Graham J."/>
            <person name="Grandbois E."/>
            <person name="Gyaltsen K."/>
            <person name="Hafez N."/>
            <person name="Hagopian D."/>
            <person name="Hagos B."/>
            <person name="Hall J."/>
            <person name="Hatcher B."/>
            <person name="Heller A."/>
            <person name="Higgins H."/>
            <person name="Honan T."/>
            <person name="Horn A."/>
            <person name="Houde N."/>
            <person name="Hughes L."/>
            <person name="Hulme W."/>
            <person name="Husby E."/>
            <person name="Iliev I."/>
            <person name="Jaffe D."/>
            <person name="Jones C."/>
            <person name="Kamal M."/>
            <person name="Kamat A."/>
            <person name="Kamvysselis M."/>
            <person name="Karlsson E."/>
            <person name="Kells C."/>
            <person name="Kieu A."/>
            <person name="Kisner P."/>
            <person name="Kodira C."/>
            <person name="Kulbokas E."/>
            <person name="Labutti K."/>
            <person name="Lama D."/>
            <person name="Landers T."/>
            <person name="Leger J."/>
            <person name="Levine S."/>
            <person name="Lewis D."/>
            <person name="Lewis T."/>
            <person name="Lindblad-toh K."/>
            <person name="Liu X."/>
            <person name="Lokyitsang T."/>
            <person name="Lokyitsang Y."/>
            <person name="Lucien O."/>
            <person name="Lui A."/>
            <person name="Ma L.J."/>
            <person name="Mabbitt R."/>
            <person name="Macdonald J."/>
            <person name="Maclean C."/>
            <person name="Major J."/>
            <person name="Manning J."/>
            <person name="Marabella R."/>
            <person name="Maru K."/>
            <person name="Matthews C."/>
            <person name="Mauceli E."/>
            <person name="Mccarthy M."/>
            <person name="Mcdonough S."/>
            <person name="Mcghee T."/>
            <person name="Meldrim J."/>
            <person name="Meneus L."/>
            <person name="Mesirov J."/>
            <person name="Mihalev A."/>
            <person name="Mihova T."/>
            <person name="Mikkelsen T."/>
            <person name="Mlenga V."/>
            <person name="Moru K."/>
            <person name="Mozes J."/>
            <person name="Mulrain L."/>
            <person name="Munson G."/>
            <person name="Naylor J."/>
            <person name="Newes C."/>
            <person name="Nguyen C."/>
            <person name="Nguyen N."/>
            <person name="Nguyen T."/>
            <person name="Nicol R."/>
            <person name="Nielsen C."/>
            <person name="Nizzari M."/>
            <person name="Norbu C."/>
            <person name="Norbu N."/>
            <person name="O'donnell P."/>
            <person name="Okoawo O."/>
            <person name="O'leary S."/>
            <person name="Omotosho B."/>
            <person name="O'neill K."/>
            <person name="Osman S."/>
            <person name="Parker S."/>
            <person name="Perrin D."/>
            <person name="Phunkhang P."/>
            <person name="Piqani B."/>
            <person name="Purcell S."/>
            <person name="Rachupka T."/>
            <person name="Ramasamy U."/>
            <person name="Rameau R."/>
            <person name="Ray V."/>
            <person name="Raymond C."/>
            <person name="Retta R."/>
            <person name="Richardson S."/>
            <person name="Rise C."/>
            <person name="Rodriguez J."/>
            <person name="Rogers J."/>
            <person name="Rogov P."/>
            <person name="Rutman M."/>
            <person name="Schupbach R."/>
            <person name="Seaman C."/>
            <person name="Settipalli S."/>
            <person name="Sharpe T."/>
            <person name="Sheridan J."/>
            <person name="Sherpa N."/>
            <person name="Shi J."/>
            <person name="Smirnov S."/>
            <person name="Smith C."/>
            <person name="Sougnez C."/>
            <person name="Spencer B."/>
            <person name="Stalker J."/>
            <person name="Stange-thomann N."/>
            <person name="Stavropoulos S."/>
            <person name="Stetson K."/>
            <person name="Stone C."/>
            <person name="Stone S."/>
            <person name="Stubbs M."/>
            <person name="Talamas J."/>
            <person name="Tchuinga P."/>
            <person name="Tenzing P."/>
            <person name="Tesfaye S."/>
            <person name="Theodore J."/>
            <person name="Thoulutsang Y."/>
            <person name="Topham K."/>
            <person name="Towey S."/>
            <person name="Tsamla T."/>
            <person name="Tsomo N."/>
            <person name="Vallee D."/>
            <person name="Vassiliev H."/>
            <person name="Venkataraman V."/>
            <person name="Vinson J."/>
            <person name="Vo A."/>
            <person name="Wade C."/>
            <person name="Wang S."/>
            <person name="Wangchuk T."/>
            <person name="Wangdi T."/>
            <person name="Whittaker C."/>
            <person name="Wilkinson J."/>
            <person name="Wu Y."/>
            <person name="Wyman D."/>
            <person name="Yadav S."/>
            <person name="Yang S."/>
            <person name="Yang X."/>
            <person name="Yeager S."/>
            <person name="Yee E."/>
            <person name="Young G."/>
            <person name="Zainoun J."/>
            <person name="Zembeck L."/>
            <person name="Zimmer A."/>
            <person name="Zody M."/>
            <person name="Lander E."/>
        </authorList>
    </citation>
    <scope>NUCLEOTIDE SEQUENCE [LARGE SCALE GENOMIC DNA]</scope>
</reference>
<evidence type="ECO:0000256" key="1">
    <source>
        <dbReference type="SAM" id="MobiDB-lite"/>
    </source>
</evidence>
<dbReference type="Ensembl" id="ENSCSAVT00000010887.1">
    <property type="protein sequence ID" value="ENSCSAVP00000010757.1"/>
    <property type="gene ID" value="ENSCSAVG00000006309.1"/>
</dbReference>
<dbReference type="InterPro" id="IPR039946">
    <property type="entry name" value="ZN839"/>
</dbReference>
<dbReference type="AlphaFoldDB" id="H2YZJ5"/>
<proteinExistence type="predicted"/>
<evidence type="ECO:0000313" key="3">
    <source>
        <dbReference type="Ensembl" id="ENSCSAVP00000010757.1"/>
    </source>
</evidence>
<dbReference type="PANTHER" id="PTHR16116:SF5">
    <property type="entry name" value="ZINC FINGER PROTEIN 839"/>
    <property type="match status" value="1"/>
</dbReference>
<dbReference type="OMA" id="IRIHQSQ"/>
<keyword evidence="4" id="KW-1185">Reference proteome</keyword>
<sequence>MADMTEVTTTIDANALLEDVVVTEDVSGVVTTTTDADIVSKAFTSVEEDGTEVQYVTMTPEEAAAAGVTMEEEEQVVTTSLQFDPANPSVLYTSDGTLINQADLSPEEQALVQAALQQHLAEQEAEQQLAMIEEPSQETQLNLPTIIGSDTITTQQNGGHQLSMTAGAVSVTSAPPLATITPATTAMDTGKGINLASPHTNAAQIVQTLADNVRRQQEYVKAQHLLKQVEMSNKPQPPLPEGYRYEEKIVIRQGQPQVVKMPVKNSLKKPEIPAALANLMPKIEVGKDGSQVIRIHQSQISADQLRSLQENPNVRLVFRPANANRGRPRGPGAPVITGKKRGRPRRTFNESTEDKDPDYTADSPPSKTRYGRTPKQPFYSKDYTAPIEHEDGSITYPQPAPKPIVMGRKGRPPGSLNKSTIEKAYRRSNSYAHKIDALREQELMHDEDLTNARLAITPQKPVLTTVEQAISTRRKNRLRELLGACSEDEIMEVALPHLARAFSLWEFLIMKVEQNKQSRVYFADIYKEYEALHRYVSRLTAKYKDTLNQKAIEGGEKTQSVDGEIQTEKKNVIKVRCKKLAECLGLEKDELEDTFINLLDATSVAPCLPAKPEMIISSIGEQ</sequence>
<organism evidence="3 4">
    <name type="scientific">Ciona savignyi</name>
    <name type="common">Pacific transparent sea squirt</name>
    <dbReference type="NCBI Taxonomy" id="51511"/>
    <lineage>
        <taxon>Eukaryota</taxon>
        <taxon>Metazoa</taxon>
        <taxon>Chordata</taxon>
        <taxon>Tunicata</taxon>
        <taxon>Ascidiacea</taxon>
        <taxon>Phlebobranchia</taxon>
        <taxon>Cionidae</taxon>
        <taxon>Ciona</taxon>
    </lineage>
</organism>
<dbReference type="Proteomes" id="UP000007875">
    <property type="component" value="Unassembled WGS sequence"/>
</dbReference>
<dbReference type="Pfam" id="PF15961">
    <property type="entry name" value="DUF4764"/>
    <property type="match status" value="1"/>
</dbReference>
<dbReference type="eggNOG" id="ENOG502RIPD">
    <property type="taxonomic scope" value="Eukaryota"/>
</dbReference>
<reference evidence="3" key="2">
    <citation type="submission" date="2025-08" db="UniProtKB">
        <authorList>
            <consortium name="Ensembl"/>
        </authorList>
    </citation>
    <scope>IDENTIFICATION</scope>
</reference>
<dbReference type="STRING" id="51511.ENSCSAVP00000010757"/>
<evidence type="ECO:0000313" key="4">
    <source>
        <dbReference type="Proteomes" id="UP000007875"/>
    </source>
</evidence>
<evidence type="ECO:0000259" key="2">
    <source>
        <dbReference type="Pfam" id="PF15961"/>
    </source>
</evidence>